<protein>
    <recommendedName>
        <fullName evidence="3">HK97 gp10 family phage protein</fullName>
    </recommendedName>
</protein>
<dbReference type="PATRIC" id="fig|328812.4.peg.2964"/>
<dbReference type="EMBL" id="LFJV01000033">
    <property type="protein sequence ID" value="KMM33594.1"/>
    <property type="molecule type" value="Genomic_DNA"/>
</dbReference>
<gene>
    <name evidence="1" type="ORF">ACM15_11285</name>
</gene>
<evidence type="ECO:0000313" key="2">
    <source>
        <dbReference type="Proteomes" id="UP000036166"/>
    </source>
</evidence>
<dbReference type="Proteomes" id="UP000036166">
    <property type="component" value="Unassembled WGS sequence"/>
</dbReference>
<accession>A0A0J6CN44</accession>
<comment type="caution">
    <text evidence="1">The sequence shown here is derived from an EMBL/GenBank/DDBJ whole genome shotgun (WGS) entry which is preliminary data.</text>
</comment>
<dbReference type="RefSeq" id="WP_048315524.1">
    <property type="nucleotide sequence ID" value="NZ_LFJV01000033.1"/>
</dbReference>
<dbReference type="AlphaFoldDB" id="A0A0J6CN44"/>
<organism evidence="1 2">
    <name type="scientific">Parabacteroides goldsteinii</name>
    <dbReference type="NCBI Taxonomy" id="328812"/>
    <lineage>
        <taxon>Bacteria</taxon>
        <taxon>Pseudomonadati</taxon>
        <taxon>Bacteroidota</taxon>
        <taxon>Bacteroidia</taxon>
        <taxon>Bacteroidales</taxon>
        <taxon>Tannerellaceae</taxon>
        <taxon>Parabacteroides</taxon>
    </lineage>
</organism>
<sequence length="144" mass="16005">MITVKLIDREAVVNLVDGLEDFEKDRAVKAGLRSAVSVFKTAGKRNLRQRLKTPGGVMGSLMKSFTNKVKRTKLGALSGFARPAGSHAHLVDKGTKMRYTKRGQRRGIMPANNFWSDAVVSEEPKAMEFLYAGVERAVQRINNR</sequence>
<evidence type="ECO:0000313" key="1">
    <source>
        <dbReference type="EMBL" id="KMM33594.1"/>
    </source>
</evidence>
<proteinExistence type="predicted"/>
<reference evidence="1 2" key="1">
    <citation type="submission" date="2015-06" db="EMBL/GenBank/DDBJ databases">
        <title>Draft Genome Sequence of Parabacteroides goldsteinii with Putative Novel Metallo-Beta-Lactamases Isolated from a Blood Culture from a Human Patient.</title>
        <authorList>
            <person name="Krogh T.J."/>
            <person name="Agergaard C.N."/>
            <person name="Moller-Jensen J."/>
            <person name="Justesen U.S."/>
        </authorList>
    </citation>
    <scope>NUCLEOTIDE SEQUENCE [LARGE SCALE GENOMIC DNA]</scope>
    <source>
        <strain evidence="1 2">910340</strain>
    </source>
</reference>
<evidence type="ECO:0008006" key="3">
    <source>
        <dbReference type="Google" id="ProtNLM"/>
    </source>
</evidence>
<name>A0A0J6CN44_9BACT</name>